<comment type="function">
    <text evidence="5 7">Central component in molecular interactions underlying sperm crawling. Forms an extensive filament system that extends from sperm villipoda, along the leading edge of the pseudopod.</text>
</comment>
<dbReference type="InterPro" id="IPR013783">
    <property type="entry name" value="Ig-like_fold"/>
</dbReference>
<dbReference type="PANTHER" id="PTHR22920:SF7">
    <property type="entry name" value="MSP DOMAIN-CONTAINING PROTEIN-RELATED"/>
    <property type="match status" value="1"/>
</dbReference>
<dbReference type="AlphaFoldDB" id="A0A914KR30"/>
<dbReference type="SUPFAM" id="SSF49354">
    <property type="entry name" value="PapD-like"/>
    <property type="match status" value="2"/>
</dbReference>
<name>A0A914KR30_MELIC</name>
<dbReference type="PANTHER" id="PTHR22920">
    <property type="entry name" value="MAJOR SPERM PROTEIN"/>
    <property type="match status" value="1"/>
</dbReference>
<protein>
    <recommendedName>
        <fullName evidence="7">Major sperm protein</fullName>
    </recommendedName>
</protein>
<reference evidence="10" key="1">
    <citation type="submission" date="2022-11" db="UniProtKB">
        <authorList>
            <consortium name="WormBaseParasite"/>
        </authorList>
    </citation>
    <scope>IDENTIFICATION</scope>
</reference>
<dbReference type="GO" id="GO:0031143">
    <property type="term" value="C:pseudopodium"/>
    <property type="evidence" value="ECO:0007669"/>
    <property type="project" value="UniProtKB-SubCell"/>
</dbReference>
<dbReference type="Proteomes" id="UP000887563">
    <property type="component" value="Unplaced"/>
</dbReference>
<dbReference type="InterPro" id="IPR000535">
    <property type="entry name" value="MSP_dom"/>
</dbReference>
<organism evidence="9 10">
    <name type="scientific">Meloidogyne incognita</name>
    <name type="common">Southern root-knot nematode worm</name>
    <name type="synonym">Oxyuris incognita</name>
    <dbReference type="NCBI Taxonomy" id="6306"/>
    <lineage>
        <taxon>Eukaryota</taxon>
        <taxon>Metazoa</taxon>
        <taxon>Ecdysozoa</taxon>
        <taxon>Nematoda</taxon>
        <taxon>Chromadorea</taxon>
        <taxon>Rhabditida</taxon>
        <taxon>Tylenchina</taxon>
        <taxon>Tylenchomorpha</taxon>
        <taxon>Tylenchoidea</taxon>
        <taxon>Meloidogynidae</taxon>
        <taxon>Meloidogyninae</taxon>
        <taxon>Meloidogyne</taxon>
        <taxon>Meloidogyne incognita group</taxon>
    </lineage>
</organism>
<keyword evidence="4" id="KW-0966">Cell projection</keyword>
<evidence type="ECO:0000256" key="2">
    <source>
        <dbReference type="ARBA" id="ARBA00022490"/>
    </source>
</evidence>
<keyword evidence="9" id="KW-1185">Reference proteome</keyword>
<evidence type="ECO:0000256" key="7">
    <source>
        <dbReference type="RuleBase" id="RU003425"/>
    </source>
</evidence>
<evidence type="ECO:0000256" key="5">
    <source>
        <dbReference type="ARBA" id="ARBA00037744"/>
    </source>
</evidence>
<evidence type="ECO:0000256" key="6">
    <source>
        <dbReference type="ARBA" id="ARBA00037818"/>
    </source>
</evidence>
<accession>A0A914KR30</accession>
<evidence type="ECO:0000256" key="3">
    <source>
        <dbReference type="ARBA" id="ARBA00023212"/>
    </source>
</evidence>
<evidence type="ECO:0000313" key="9">
    <source>
        <dbReference type="Proteomes" id="UP000887563"/>
    </source>
</evidence>
<feature type="domain" description="MSP" evidence="8">
    <location>
        <begin position="8"/>
        <end position="123"/>
    </location>
</feature>
<sequence>MASVPPGDITTLPAVKVIFNAPFDDKHTYYMKIINSGGHRIGFAFKTTNPRRLNMDPPNGVLDPKEAINIAISCDAFDPAAEATNNDRVTVEWTNTPEGAAKQFRRVHEGEIINSGGHRIGFAFKTTNPRRLNMDPPNGVLDPKEAINIAISCDAFDPAAEATNNDRVTVEWTNTPEGAAKQFRREWFQGDGMVRRKNLPIEYNM</sequence>
<evidence type="ECO:0000256" key="1">
    <source>
        <dbReference type="ARBA" id="ARBA00004245"/>
    </source>
</evidence>
<dbReference type="PROSITE" id="PS50202">
    <property type="entry name" value="MSP"/>
    <property type="match status" value="1"/>
</dbReference>
<dbReference type="InterPro" id="IPR008962">
    <property type="entry name" value="PapD-like_sf"/>
</dbReference>
<evidence type="ECO:0000313" key="10">
    <source>
        <dbReference type="WBParaSite" id="Minc3s00082g03959"/>
    </source>
</evidence>
<dbReference type="Pfam" id="PF00635">
    <property type="entry name" value="Motile_Sperm"/>
    <property type="match status" value="2"/>
</dbReference>
<dbReference type="Gene3D" id="2.60.40.10">
    <property type="entry name" value="Immunoglobulins"/>
    <property type="match status" value="2"/>
</dbReference>
<keyword evidence="2" id="KW-0963">Cytoplasm</keyword>
<dbReference type="WBParaSite" id="Minc3s00082g03959">
    <property type="protein sequence ID" value="Minc3s00082g03959"/>
    <property type="gene ID" value="Minc3s00082g03959"/>
</dbReference>
<comment type="subcellular location">
    <subcellularLocation>
        <location evidence="6">Cell projection</location>
        <location evidence="6">Pseudopodium</location>
    </subcellularLocation>
    <subcellularLocation>
        <location evidence="1">Cytoplasm</location>
        <location evidence="1">Cytoskeleton</location>
    </subcellularLocation>
</comment>
<dbReference type="GO" id="GO:0005856">
    <property type="term" value="C:cytoskeleton"/>
    <property type="evidence" value="ECO:0007669"/>
    <property type="project" value="UniProtKB-SubCell"/>
</dbReference>
<evidence type="ECO:0000259" key="8">
    <source>
        <dbReference type="PROSITE" id="PS50202"/>
    </source>
</evidence>
<keyword evidence="3 7" id="KW-0206">Cytoskeleton</keyword>
<proteinExistence type="predicted"/>
<dbReference type="InterPro" id="IPR051155">
    <property type="entry name" value="Nematode_MSP"/>
</dbReference>
<evidence type="ECO:0000256" key="4">
    <source>
        <dbReference type="ARBA" id="ARBA00023273"/>
    </source>
</evidence>